<comment type="caution">
    <text evidence="1">The sequence shown here is derived from an EMBL/GenBank/DDBJ whole genome shotgun (WGS) entry which is preliminary data.</text>
</comment>
<keyword evidence="2" id="KW-1185">Reference proteome</keyword>
<evidence type="ECO:0000313" key="1">
    <source>
        <dbReference type="EMBL" id="KAK3785645.1"/>
    </source>
</evidence>
<dbReference type="Proteomes" id="UP001283361">
    <property type="component" value="Unassembled WGS sequence"/>
</dbReference>
<organism evidence="1 2">
    <name type="scientific">Elysia crispata</name>
    <name type="common">lettuce slug</name>
    <dbReference type="NCBI Taxonomy" id="231223"/>
    <lineage>
        <taxon>Eukaryota</taxon>
        <taxon>Metazoa</taxon>
        <taxon>Spiralia</taxon>
        <taxon>Lophotrochozoa</taxon>
        <taxon>Mollusca</taxon>
        <taxon>Gastropoda</taxon>
        <taxon>Heterobranchia</taxon>
        <taxon>Euthyneura</taxon>
        <taxon>Panpulmonata</taxon>
        <taxon>Sacoglossa</taxon>
        <taxon>Placobranchoidea</taxon>
        <taxon>Plakobranchidae</taxon>
        <taxon>Elysia</taxon>
    </lineage>
</organism>
<dbReference type="EMBL" id="JAWDGP010002092">
    <property type="protein sequence ID" value="KAK3785645.1"/>
    <property type="molecule type" value="Genomic_DNA"/>
</dbReference>
<accession>A0AAE1ACZ7</accession>
<sequence length="115" mass="13410">MRKPCERNLSEPRGKILRNLNGGILRKPCGRTLKRVAKDTPWENIDEISWEDPKETPWEDAIWTNNSSLINLDTKHYYEMELKPSVTRSLMGASLIRSSIKIDKDLNRARNLPDY</sequence>
<evidence type="ECO:0000313" key="2">
    <source>
        <dbReference type="Proteomes" id="UP001283361"/>
    </source>
</evidence>
<name>A0AAE1ACZ7_9GAST</name>
<reference evidence="1" key="1">
    <citation type="journal article" date="2023" name="G3 (Bethesda)">
        <title>A reference genome for the long-term kleptoplast-retaining sea slug Elysia crispata morphotype clarki.</title>
        <authorList>
            <person name="Eastman K.E."/>
            <person name="Pendleton A.L."/>
            <person name="Shaikh M.A."/>
            <person name="Suttiyut T."/>
            <person name="Ogas R."/>
            <person name="Tomko P."/>
            <person name="Gavelis G."/>
            <person name="Widhalm J.R."/>
            <person name="Wisecaver J.H."/>
        </authorList>
    </citation>
    <scope>NUCLEOTIDE SEQUENCE</scope>
    <source>
        <strain evidence="1">ECLA1</strain>
    </source>
</reference>
<gene>
    <name evidence="1" type="ORF">RRG08_023900</name>
</gene>
<dbReference type="AlphaFoldDB" id="A0AAE1ACZ7"/>
<proteinExistence type="predicted"/>
<protein>
    <submittedName>
        <fullName evidence="1">Uncharacterized protein</fullName>
    </submittedName>
</protein>